<gene>
    <name evidence="2" type="ORF">Rsub_11052</name>
</gene>
<keyword evidence="3" id="KW-1185">Reference proteome</keyword>
<evidence type="ECO:0000256" key="1">
    <source>
        <dbReference type="SAM" id="MobiDB-lite"/>
    </source>
</evidence>
<accession>A0A2V0PGV1</accession>
<feature type="region of interest" description="Disordered" evidence="1">
    <location>
        <begin position="183"/>
        <end position="207"/>
    </location>
</feature>
<evidence type="ECO:0000313" key="3">
    <source>
        <dbReference type="Proteomes" id="UP000247498"/>
    </source>
</evidence>
<name>A0A2V0PGV1_9CHLO</name>
<comment type="caution">
    <text evidence="2">The sequence shown here is derived from an EMBL/GenBank/DDBJ whole genome shotgun (WGS) entry which is preliminary data.</text>
</comment>
<dbReference type="EMBL" id="BDRX01000119">
    <property type="protein sequence ID" value="GBF98232.1"/>
    <property type="molecule type" value="Genomic_DNA"/>
</dbReference>
<dbReference type="Proteomes" id="UP000247498">
    <property type="component" value="Unassembled WGS sequence"/>
</dbReference>
<proteinExistence type="predicted"/>
<reference evidence="2 3" key="1">
    <citation type="journal article" date="2018" name="Sci. Rep.">
        <title>Raphidocelis subcapitata (=Pseudokirchneriella subcapitata) provides an insight into genome evolution and environmental adaptations in the Sphaeropleales.</title>
        <authorList>
            <person name="Suzuki S."/>
            <person name="Yamaguchi H."/>
            <person name="Nakajima N."/>
            <person name="Kawachi M."/>
        </authorList>
    </citation>
    <scope>NUCLEOTIDE SEQUENCE [LARGE SCALE GENOMIC DNA]</scope>
    <source>
        <strain evidence="2 3">NIES-35</strain>
    </source>
</reference>
<protein>
    <submittedName>
        <fullName evidence="2">Uncharacterized protein</fullName>
    </submittedName>
</protein>
<dbReference type="AlphaFoldDB" id="A0A2V0PGV1"/>
<sequence length="380" mass="37760">MITARSSGAAQRQRRRGGGASAALCCVLAALVARTADAALPNVDGVWLGNGSIALGLGTTFVVSSELGVAGGVQGVAGGYFDAGATCSDAANEQAKYLARWSGIQLTTSGAGRVGLEEPHTASKLSGVAQEDGAVNAASWSSNTAARKALRRVAQLPGDAVVIEAPNSYTGCVSRATAAESEIAGGAKSGHDGSHSPPDAASLDALPRLSSRGTPPFLHGYFVGSRAAGLYTPGGFSWANDVGGKLLLTQGAFLSYTCITPWTFRATYVSVGAHVNGQAGASAGCEVGQLDPKTGVLSIWAGKGAECPSTEGRPPSYVSVRVGKLANAPEAAPCKVMGGDALGGKTPRLVASSGAARAGSVPALLTAVAAGAAALLLLLL</sequence>
<dbReference type="InParanoid" id="A0A2V0PGV1"/>
<evidence type="ECO:0000313" key="2">
    <source>
        <dbReference type="EMBL" id="GBF98232.1"/>
    </source>
</evidence>
<organism evidence="2 3">
    <name type="scientific">Raphidocelis subcapitata</name>
    <dbReference type="NCBI Taxonomy" id="307507"/>
    <lineage>
        <taxon>Eukaryota</taxon>
        <taxon>Viridiplantae</taxon>
        <taxon>Chlorophyta</taxon>
        <taxon>core chlorophytes</taxon>
        <taxon>Chlorophyceae</taxon>
        <taxon>CS clade</taxon>
        <taxon>Sphaeropleales</taxon>
        <taxon>Selenastraceae</taxon>
        <taxon>Raphidocelis</taxon>
    </lineage>
</organism>